<sequence length="377" mass="41681">MNSFESDIMGGHVAPTISNAGSGSQSSVDNPTAPAGLVTGIEGLIEDHILPKLDPEFVQYFSKHLAPIREHDISIEQVRAHPEAYQTPCALDTSGYPRVHNSSFISQDDACIPVRVYYPDPVKHGPGQYPAHLNFHGGGFVLGNLDSESALCLNMREAGVVVVDVGYRLCPETVWGKCIEDAWDALNWVRQSASDLLIDTGSISIGGISAGGHISLVLQHRARDAGIPLKLCMASVSPATDALAYRFYTESPFPSFHEFYRGPVLPWKRIKYFGNLCMPQDKLHELRQQWPDWWFAPLRARNWDGLCDTLIRTAEVDPLRDEGEAYATKLIAGGNKVTIKRYLGCPHTFMYLDCMMKKHQYDEDTVAALRAAHAPGS</sequence>
<dbReference type="RefSeq" id="XP_070921532.1">
    <property type="nucleotide sequence ID" value="XM_071065431.1"/>
</dbReference>
<reference evidence="3 4" key="1">
    <citation type="submission" date="2024-09" db="EMBL/GenBank/DDBJ databases">
        <title>Itraconazole resistance in Madurella fahalii resulting from another homologue of gene encoding cytochrome P450 14-alpha sterol demethylase (CYP51).</title>
        <authorList>
            <person name="Yoshioka I."/>
            <person name="Fahal A.H."/>
            <person name="Kaneko S."/>
            <person name="Yaguchi T."/>
        </authorList>
    </citation>
    <scope>NUCLEOTIDE SEQUENCE [LARGE SCALE GENOMIC DNA]</scope>
    <source>
        <strain evidence="3 4">IFM 68171</strain>
    </source>
</reference>
<protein>
    <submittedName>
        <fullName evidence="3">Alpha/beta hydrolase fold-3 domain-containing protein</fullName>
    </submittedName>
</protein>
<dbReference type="PANTHER" id="PTHR48081:SF8">
    <property type="entry name" value="ALPHA_BETA HYDROLASE FOLD-3 DOMAIN-CONTAINING PROTEIN-RELATED"/>
    <property type="match status" value="1"/>
</dbReference>
<evidence type="ECO:0000259" key="2">
    <source>
        <dbReference type="Pfam" id="PF07859"/>
    </source>
</evidence>
<proteinExistence type="predicted"/>
<dbReference type="PANTHER" id="PTHR48081">
    <property type="entry name" value="AB HYDROLASE SUPERFAMILY PROTEIN C4A8.06C"/>
    <property type="match status" value="1"/>
</dbReference>
<dbReference type="Proteomes" id="UP001628179">
    <property type="component" value="Unassembled WGS sequence"/>
</dbReference>
<evidence type="ECO:0000313" key="4">
    <source>
        <dbReference type="Proteomes" id="UP001628179"/>
    </source>
</evidence>
<feature type="domain" description="Alpha/beta hydrolase fold-3" evidence="2">
    <location>
        <begin position="133"/>
        <end position="350"/>
    </location>
</feature>
<dbReference type="Pfam" id="PF07859">
    <property type="entry name" value="Abhydrolase_3"/>
    <property type="match status" value="1"/>
</dbReference>
<comment type="caution">
    <text evidence="3">The sequence shown here is derived from an EMBL/GenBank/DDBJ whole genome shotgun (WGS) entry which is preliminary data.</text>
</comment>
<dbReference type="InterPro" id="IPR050300">
    <property type="entry name" value="GDXG_lipolytic_enzyme"/>
</dbReference>
<evidence type="ECO:0000256" key="1">
    <source>
        <dbReference type="ARBA" id="ARBA00022801"/>
    </source>
</evidence>
<evidence type="ECO:0000313" key="3">
    <source>
        <dbReference type="EMBL" id="GAB1319802.1"/>
    </source>
</evidence>
<dbReference type="InterPro" id="IPR013094">
    <property type="entry name" value="AB_hydrolase_3"/>
</dbReference>
<dbReference type="SUPFAM" id="SSF53474">
    <property type="entry name" value="alpha/beta-Hydrolases"/>
    <property type="match status" value="1"/>
</dbReference>
<dbReference type="GeneID" id="98180754"/>
<gene>
    <name evidence="3" type="ORF">MFIFM68171_10012</name>
</gene>
<dbReference type="Gene3D" id="3.40.50.1820">
    <property type="entry name" value="alpha/beta hydrolase"/>
    <property type="match status" value="1"/>
</dbReference>
<accession>A0ABQ0GPZ3</accession>
<keyword evidence="4" id="KW-1185">Reference proteome</keyword>
<name>A0ABQ0GPZ3_9PEZI</name>
<organism evidence="3 4">
    <name type="scientific">Madurella fahalii</name>
    <dbReference type="NCBI Taxonomy" id="1157608"/>
    <lineage>
        <taxon>Eukaryota</taxon>
        <taxon>Fungi</taxon>
        <taxon>Dikarya</taxon>
        <taxon>Ascomycota</taxon>
        <taxon>Pezizomycotina</taxon>
        <taxon>Sordariomycetes</taxon>
        <taxon>Sordariomycetidae</taxon>
        <taxon>Sordariales</taxon>
        <taxon>Sordariales incertae sedis</taxon>
        <taxon>Madurella</taxon>
    </lineage>
</organism>
<dbReference type="GO" id="GO:0016787">
    <property type="term" value="F:hydrolase activity"/>
    <property type="evidence" value="ECO:0007669"/>
    <property type="project" value="UniProtKB-KW"/>
</dbReference>
<dbReference type="InterPro" id="IPR029058">
    <property type="entry name" value="AB_hydrolase_fold"/>
</dbReference>
<keyword evidence="1 3" id="KW-0378">Hydrolase</keyword>
<dbReference type="EMBL" id="BAAFSV010000005">
    <property type="protein sequence ID" value="GAB1319802.1"/>
    <property type="molecule type" value="Genomic_DNA"/>
</dbReference>